<comment type="caution">
    <text evidence="2">The sequence shown here is derived from an EMBL/GenBank/DDBJ whole genome shotgun (WGS) entry which is preliminary data.</text>
</comment>
<feature type="region of interest" description="Disordered" evidence="1">
    <location>
        <begin position="1"/>
        <end position="28"/>
    </location>
</feature>
<evidence type="ECO:0000313" key="2">
    <source>
        <dbReference type="EMBL" id="CAB3999266.1"/>
    </source>
</evidence>
<gene>
    <name evidence="2" type="ORF">PACLA_8A006274</name>
</gene>
<feature type="non-terminal residue" evidence="2">
    <location>
        <position position="53"/>
    </location>
</feature>
<proteinExistence type="predicted"/>
<feature type="compositionally biased region" description="Basic and acidic residues" evidence="1">
    <location>
        <begin position="1"/>
        <end position="13"/>
    </location>
</feature>
<keyword evidence="3" id="KW-1185">Reference proteome</keyword>
<dbReference type="AlphaFoldDB" id="A0A7D9I8N1"/>
<organism evidence="2 3">
    <name type="scientific">Paramuricea clavata</name>
    <name type="common">Red gorgonian</name>
    <name type="synonym">Violescent sea-whip</name>
    <dbReference type="NCBI Taxonomy" id="317549"/>
    <lineage>
        <taxon>Eukaryota</taxon>
        <taxon>Metazoa</taxon>
        <taxon>Cnidaria</taxon>
        <taxon>Anthozoa</taxon>
        <taxon>Octocorallia</taxon>
        <taxon>Malacalcyonacea</taxon>
        <taxon>Plexauridae</taxon>
        <taxon>Paramuricea</taxon>
    </lineage>
</organism>
<protein>
    <submittedName>
        <fullName evidence="2">Uncharacterized protein</fullName>
    </submittedName>
</protein>
<dbReference type="Proteomes" id="UP001152795">
    <property type="component" value="Unassembled WGS sequence"/>
</dbReference>
<reference evidence="2" key="1">
    <citation type="submission" date="2020-04" db="EMBL/GenBank/DDBJ databases">
        <authorList>
            <person name="Alioto T."/>
            <person name="Alioto T."/>
            <person name="Gomez Garrido J."/>
        </authorList>
    </citation>
    <scope>NUCLEOTIDE SEQUENCE</scope>
    <source>
        <strain evidence="2">A484AB</strain>
    </source>
</reference>
<evidence type="ECO:0000256" key="1">
    <source>
        <dbReference type="SAM" id="MobiDB-lite"/>
    </source>
</evidence>
<sequence>MNVKRFETEERLSPEPVDAEETSTRKNEVSCEWKPEQILSRPRIDCRLPTRFE</sequence>
<accession>A0A7D9I8N1</accession>
<name>A0A7D9I8N1_PARCT</name>
<evidence type="ECO:0000313" key="3">
    <source>
        <dbReference type="Proteomes" id="UP001152795"/>
    </source>
</evidence>
<dbReference type="EMBL" id="CACRXK020003551">
    <property type="protein sequence ID" value="CAB3999266.1"/>
    <property type="molecule type" value="Genomic_DNA"/>
</dbReference>